<dbReference type="GO" id="GO:0005829">
    <property type="term" value="C:cytosol"/>
    <property type="evidence" value="ECO:0007669"/>
    <property type="project" value="TreeGrafter"/>
</dbReference>
<protein>
    <submittedName>
        <fullName evidence="1">Uncharacterized protein</fullName>
    </submittedName>
</protein>
<proteinExistence type="predicted"/>
<organism evidence="1 2">
    <name type="scientific">Microthyrium microscopicum</name>
    <dbReference type="NCBI Taxonomy" id="703497"/>
    <lineage>
        <taxon>Eukaryota</taxon>
        <taxon>Fungi</taxon>
        <taxon>Dikarya</taxon>
        <taxon>Ascomycota</taxon>
        <taxon>Pezizomycotina</taxon>
        <taxon>Dothideomycetes</taxon>
        <taxon>Dothideomycetes incertae sedis</taxon>
        <taxon>Microthyriales</taxon>
        <taxon>Microthyriaceae</taxon>
        <taxon>Microthyrium</taxon>
    </lineage>
</organism>
<dbReference type="Proteomes" id="UP000799302">
    <property type="component" value="Unassembled WGS sequence"/>
</dbReference>
<dbReference type="GO" id="GO:0008757">
    <property type="term" value="F:S-adenosylmethionine-dependent methyltransferase activity"/>
    <property type="evidence" value="ECO:0007669"/>
    <property type="project" value="UniProtKB-ARBA"/>
</dbReference>
<dbReference type="InterPro" id="IPR019410">
    <property type="entry name" value="Methyltransf_16"/>
</dbReference>
<dbReference type="Gene3D" id="3.40.50.150">
    <property type="entry name" value="Vaccinia Virus protein VP39"/>
    <property type="match status" value="1"/>
</dbReference>
<dbReference type="AlphaFoldDB" id="A0A6A6UIQ8"/>
<evidence type="ECO:0000313" key="2">
    <source>
        <dbReference type="Proteomes" id="UP000799302"/>
    </source>
</evidence>
<name>A0A6A6UIQ8_9PEZI</name>
<evidence type="ECO:0000313" key="1">
    <source>
        <dbReference type="EMBL" id="KAF2671431.1"/>
    </source>
</evidence>
<accession>A0A6A6UIQ8</accession>
<dbReference type="OrthoDB" id="413520at2759"/>
<dbReference type="PANTHER" id="PTHR14614">
    <property type="entry name" value="HEPATOCELLULAR CARCINOMA-ASSOCIATED ANTIGEN"/>
    <property type="match status" value="1"/>
</dbReference>
<sequence length="408" mass="45624">MRYIRLIQPPHVVLQDGRPRIKCKVTVTNDLGDSFCPVDLDLVLFIRRVNDAEIFFDQRIVESWKGTRGMRVLTFEFEPSREMINAPQGVSIVVAAILPRHKSVAADTHAFPKDSKNLLPGSSGLGLDKDMVYVMGVQSAQLLIKTGCRASNELSRRDFWLADDTIMHIWESSGSHNIESHIWDAGLATIAFLNNEIAKKRRKRLHRRKESRSEHEQHNVSILELGCGVGLVGTFLARMFPNFKVTTTDRPEASPLATTNISSNSTTTNISFHPLPWGTPLPPTLSQPYNLILATDCTYNPDTFPLLLNSLSQLAETSPNVLVFIASKTRHVGEAVFDGMMGDGGWVVRKRWIRYMPWEFGNGGRIAGECEEEDEGGREKCVFTYWVRGVEGAEGRMELGELGDILGV</sequence>
<dbReference type="EMBL" id="MU004233">
    <property type="protein sequence ID" value="KAF2671431.1"/>
    <property type="molecule type" value="Genomic_DNA"/>
</dbReference>
<dbReference type="InterPro" id="IPR029063">
    <property type="entry name" value="SAM-dependent_MTases_sf"/>
</dbReference>
<reference evidence="1" key="1">
    <citation type="journal article" date="2020" name="Stud. Mycol.">
        <title>101 Dothideomycetes genomes: a test case for predicting lifestyles and emergence of pathogens.</title>
        <authorList>
            <person name="Haridas S."/>
            <person name="Albert R."/>
            <person name="Binder M."/>
            <person name="Bloem J."/>
            <person name="Labutti K."/>
            <person name="Salamov A."/>
            <person name="Andreopoulos B."/>
            <person name="Baker S."/>
            <person name="Barry K."/>
            <person name="Bills G."/>
            <person name="Bluhm B."/>
            <person name="Cannon C."/>
            <person name="Castanera R."/>
            <person name="Culley D."/>
            <person name="Daum C."/>
            <person name="Ezra D."/>
            <person name="Gonzalez J."/>
            <person name="Henrissat B."/>
            <person name="Kuo A."/>
            <person name="Liang C."/>
            <person name="Lipzen A."/>
            <person name="Lutzoni F."/>
            <person name="Magnuson J."/>
            <person name="Mondo S."/>
            <person name="Nolan M."/>
            <person name="Ohm R."/>
            <person name="Pangilinan J."/>
            <person name="Park H.-J."/>
            <person name="Ramirez L."/>
            <person name="Alfaro M."/>
            <person name="Sun H."/>
            <person name="Tritt A."/>
            <person name="Yoshinaga Y."/>
            <person name="Zwiers L.-H."/>
            <person name="Turgeon B."/>
            <person name="Goodwin S."/>
            <person name="Spatafora J."/>
            <person name="Crous P."/>
            <person name="Grigoriev I."/>
        </authorList>
    </citation>
    <scope>NUCLEOTIDE SEQUENCE</scope>
    <source>
        <strain evidence="1">CBS 115976</strain>
    </source>
</reference>
<dbReference type="PANTHER" id="PTHR14614:SF132">
    <property type="entry name" value="PROTEIN-LYSINE METHYLTRANSFERASE C42C1.13"/>
    <property type="match status" value="1"/>
</dbReference>
<gene>
    <name evidence="1" type="ORF">BT63DRAFT_216981</name>
</gene>
<keyword evidence="2" id="KW-1185">Reference proteome</keyword>
<dbReference type="SUPFAM" id="SSF53335">
    <property type="entry name" value="S-adenosyl-L-methionine-dependent methyltransferases"/>
    <property type="match status" value="1"/>
</dbReference>
<dbReference type="Pfam" id="PF10294">
    <property type="entry name" value="Methyltransf_16"/>
    <property type="match status" value="1"/>
</dbReference>